<keyword evidence="4 6" id="KW-1133">Transmembrane helix</keyword>
<keyword evidence="5 6" id="KW-0472">Membrane</keyword>
<evidence type="ECO:0000313" key="9">
    <source>
        <dbReference type="Proteomes" id="UP000198327"/>
    </source>
</evidence>
<name>A0A239GBB7_9NOCA</name>
<sequence length="139" mass="15116">MIQVWRVLSIATMVEIRLIVIVGVVADDPSTRPDERFTLASERTFLAWMRTSLGLLAGGIAIVHLVPDFSTGWVRTTLGLVLIFMAASAAMVGLRRWLQVRKALESGAPMPEARELWIFAVGIGFVAVLAAVVTVLGIE</sequence>
<evidence type="ECO:0000256" key="3">
    <source>
        <dbReference type="ARBA" id="ARBA00022692"/>
    </source>
</evidence>
<keyword evidence="9" id="KW-1185">Reference proteome</keyword>
<dbReference type="InterPro" id="IPR003807">
    <property type="entry name" value="DUF202"/>
</dbReference>
<dbReference type="AlphaFoldDB" id="A0A239GBB7"/>
<feature type="transmembrane region" description="Helical" evidence="6">
    <location>
        <begin position="116"/>
        <end position="138"/>
    </location>
</feature>
<proteinExistence type="predicted"/>
<dbReference type="InterPro" id="IPR052053">
    <property type="entry name" value="IM_YidH-like"/>
</dbReference>
<dbReference type="Proteomes" id="UP000198327">
    <property type="component" value="Unassembled WGS sequence"/>
</dbReference>
<evidence type="ECO:0000313" key="8">
    <source>
        <dbReference type="EMBL" id="SNS65344.1"/>
    </source>
</evidence>
<reference evidence="9" key="1">
    <citation type="submission" date="2017-06" db="EMBL/GenBank/DDBJ databases">
        <authorList>
            <person name="Varghese N."/>
            <person name="Submissions S."/>
        </authorList>
    </citation>
    <scope>NUCLEOTIDE SEQUENCE [LARGE SCALE GENOMIC DNA]</scope>
    <source>
        <strain evidence="9">JCM 23211</strain>
    </source>
</reference>
<evidence type="ECO:0000256" key="5">
    <source>
        <dbReference type="ARBA" id="ARBA00023136"/>
    </source>
</evidence>
<keyword evidence="2" id="KW-1003">Cell membrane</keyword>
<feature type="transmembrane region" description="Helical" evidence="6">
    <location>
        <begin position="6"/>
        <end position="26"/>
    </location>
</feature>
<organism evidence="8 9">
    <name type="scientific">Rhodococcoides kyotonense</name>
    <dbReference type="NCBI Taxonomy" id="398843"/>
    <lineage>
        <taxon>Bacteria</taxon>
        <taxon>Bacillati</taxon>
        <taxon>Actinomycetota</taxon>
        <taxon>Actinomycetes</taxon>
        <taxon>Mycobacteriales</taxon>
        <taxon>Nocardiaceae</taxon>
        <taxon>Rhodococcoides</taxon>
    </lineage>
</organism>
<dbReference type="PANTHER" id="PTHR34187:SF2">
    <property type="entry name" value="DUF202 DOMAIN-CONTAINING PROTEIN"/>
    <property type="match status" value="1"/>
</dbReference>
<dbReference type="PANTHER" id="PTHR34187">
    <property type="entry name" value="FGR18P"/>
    <property type="match status" value="1"/>
</dbReference>
<comment type="subcellular location">
    <subcellularLocation>
        <location evidence="1">Cell membrane</location>
        <topology evidence="1">Multi-pass membrane protein</topology>
    </subcellularLocation>
</comment>
<dbReference type="EMBL" id="FZOW01000004">
    <property type="protein sequence ID" value="SNS65344.1"/>
    <property type="molecule type" value="Genomic_DNA"/>
</dbReference>
<feature type="transmembrane region" description="Helical" evidence="6">
    <location>
        <begin position="72"/>
        <end position="95"/>
    </location>
</feature>
<protein>
    <submittedName>
        <fullName evidence="8">Putative membrane protein</fullName>
    </submittedName>
</protein>
<keyword evidence="3 6" id="KW-0812">Transmembrane</keyword>
<evidence type="ECO:0000256" key="6">
    <source>
        <dbReference type="SAM" id="Phobius"/>
    </source>
</evidence>
<feature type="transmembrane region" description="Helical" evidence="6">
    <location>
        <begin position="47"/>
        <end position="66"/>
    </location>
</feature>
<dbReference type="STRING" id="398843.A3K89_16690"/>
<evidence type="ECO:0000256" key="1">
    <source>
        <dbReference type="ARBA" id="ARBA00004651"/>
    </source>
</evidence>
<accession>A0A239GBB7</accession>
<dbReference type="Pfam" id="PF02656">
    <property type="entry name" value="DUF202"/>
    <property type="match status" value="1"/>
</dbReference>
<feature type="domain" description="DUF202" evidence="7">
    <location>
        <begin position="36"/>
        <end position="103"/>
    </location>
</feature>
<evidence type="ECO:0000256" key="2">
    <source>
        <dbReference type="ARBA" id="ARBA00022475"/>
    </source>
</evidence>
<gene>
    <name evidence="8" type="ORF">SAMN05421642_104109</name>
</gene>
<evidence type="ECO:0000259" key="7">
    <source>
        <dbReference type="Pfam" id="PF02656"/>
    </source>
</evidence>
<evidence type="ECO:0000256" key="4">
    <source>
        <dbReference type="ARBA" id="ARBA00022989"/>
    </source>
</evidence>
<dbReference type="GO" id="GO:0005886">
    <property type="term" value="C:plasma membrane"/>
    <property type="evidence" value="ECO:0007669"/>
    <property type="project" value="UniProtKB-SubCell"/>
</dbReference>